<evidence type="ECO:0000256" key="1">
    <source>
        <dbReference type="SAM" id="MobiDB-lite"/>
    </source>
</evidence>
<dbReference type="Proteomes" id="UP001212997">
    <property type="component" value="Unassembled WGS sequence"/>
</dbReference>
<feature type="region of interest" description="Disordered" evidence="1">
    <location>
        <begin position="196"/>
        <end position="445"/>
    </location>
</feature>
<feature type="compositionally biased region" description="Polar residues" evidence="1">
    <location>
        <begin position="499"/>
        <end position="512"/>
    </location>
</feature>
<accession>A0AAD5UUF4</accession>
<feature type="region of interest" description="Disordered" evidence="1">
    <location>
        <begin position="672"/>
        <end position="778"/>
    </location>
</feature>
<gene>
    <name evidence="2" type="ORF">NLI96_g10072</name>
</gene>
<organism evidence="2 3">
    <name type="scientific">Meripilus lineatus</name>
    <dbReference type="NCBI Taxonomy" id="2056292"/>
    <lineage>
        <taxon>Eukaryota</taxon>
        <taxon>Fungi</taxon>
        <taxon>Dikarya</taxon>
        <taxon>Basidiomycota</taxon>
        <taxon>Agaricomycotina</taxon>
        <taxon>Agaricomycetes</taxon>
        <taxon>Polyporales</taxon>
        <taxon>Meripilaceae</taxon>
        <taxon>Meripilus</taxon>
    </lineage>
</organism>
<dbReference type="EMBL" id="JANAWD010000547">
    <property type="protein sequence ID" value="KAJ3477993.1"/>
    <property type="molecule type" value="Genomic_DNA"/>
</dbReference>
<feature type="compositionally biased region" description="Polar residues" evidence="1">
    <location>
        <begin position="420"/>
        <end position="430"/>
    </location>
</feature>
<feature type="compositionally biased region" description="Polar residues" evidence="1">
    <location>
        <begin position="91"/>
        <end position="100"/>
    </location>
</feature>
<feature type="region of interest" description="Disordered" evidence="1">
    <location>
        <begin position="578"/>
        <end position="599"/>
    </location>
</feature>
<evidence type="ECO:0000313" key="3">
    <source>
        <dbReference type="Proteomes" id="UP001212997"/>
    </source>
</evidence>
<feature type="compositionally biased region" description="Basic and acidic residues" evidence="1">
    <location>
        <begin position="350"/>
        <end position="365"/>
    </location>
</feature>
<feature type="region of interest" description="Disordered" evidence="1">
    <location>
        <begin position="1"/>
        <end position="115"/>
    </location>
</feature>
<feature type="region of interest" description="Disordered" evidence="1">
    <location>
        <begin position="493"/>
        <end position="521"/>
    </location>
</feature>
<proteinExistence type="predicted"/>
<feature type="compositionally biased region" description="Polar residues" evidence="1">
    <location>
        <begin position="320"/>
        <end position="333"/>
    </location>
</feature>
<protein>
    <submittedName>
        <fullName evidence="2">Uncharacterized protein</fullName>
    </submittedName>
</protein>
<name>A0AAD5UUF4_9APHY</name>
<sequence length="996" mass="109294">MQNAPIARDVSPSPSFRERQRTIKAHSLVIPPSAGQVLNAQSQQVVQQSSPTLGPSHVPRRTPPPGSRISPVAAKAPTGNTRDRSPERRTSSPLIHSHPQSHIPPFASSSSQPLPNVLAIQPRPVNRVQPPVFLSQFQTTDEKAHILSQFQTSDERWAVTEQLMAEIERADKELQGSLQGISGVAYAGGAGGVQFSHSVPATRTSPKDLEGAKRARDKDKDVQATRESPNHWERGSSTAALTEPQGRSQDRTPEHRGSPQYQGSVNINSTTADRPQVYSHISADSYQPVQPTAVPTLPRRATITNGSDLGVARVTPPGPITSQSPAAQPTSTRPPGRSLPVQEEPEEDIDHSLPHNEPGYHDSKHPSPGPLPDIHQDAHASRFDGRRTNGSHQADDDDDEQTLNEDHEDHEKSDDDDSSGFTPRSPSTNLPDRPRDIQYPPQNGQYVPQVAQYSQSLIDNQKTIRPKHRGGATDQLGIRSFDPAMFTNAVNSLRGPLEASNQRTQSSRTNQPIPEDSADRHEQTYDQIGHAYFGNRVDSVPPGSISHSLPPHLPSHLEPFQHFIDDPASYLHLLQSPGTRPMAPVPPTPQTHTAAPSPAPGISSIPSEFGSRQIGSPYPYPFTHIRRNAMPAMQNTAPSSIDPNSPAVIREQLALQMQIYALNNGIGAMSDSTLSPSSTPFPGPSYNPWAFIQHSAPRPGDSTMSMRSSPSHEPIPMPSSQYPRGRGIRRKGESTNLRAQPSGAARRLRLPPRVESTQPRDTSPETSSGEETAGEERYEDQLAQVEESWANGNAVEVEGDEGEWVDENEDDVDDDLLQLEYHPSYVGRIEKRRRRWETRWDALAQAFQALDRETDTTMILLAAPSHSTKLHSLTSRSIRRDSRLLRSKAVTNIRASFHHLANQRKASRPQKISLIDQLSSVRSNTSVDGSQAEGDLRQALEAALGSLGALGAIYDQREARWREEMARINEDREHVELLLQQALGPGFTSTQGGPTT</sequence>
<feature type="compositionally biased region" description="Basic and acidic residues" evidence="1">
    <location>
        <begin position="404"/>
        <end position="413"/>
    </location>
</feature>
<feature type="compositionally biased region" description="Polar residues" evidence="1">
    <location>
        <begin position="702"/>
        <end position="711"/>
    </location>
</feature>
<feature type="compositionally biased region" description="Polar residues" evidence="1">
    <location>
        <begin position="259"/>
        <end position="273"/>
    </location>
</feature>
<comment type="caution">
    <text evidence="2">The sequence shown here is derived from an EMBL/GenBank/DDBJ whole genome shotgun (WGS) entry which is preliminary data.</text>
</comment>
<feature type="compositionally biased region" description="Basic and acidic residues" evidence="1">
    <location>
        <begin position="374"/>
        <end position="387"/>
    </location>
</feature>
<feature type="compositionally biased region" description="Basic and acidic residues" evidence="1">
    <location>
        <begin position="248"/>
        <end position="257"/>
    </location>
</feature>
<feature type="compositionally biased region" description="Low complexity" evidence="1">
    <location>
        <begin position="41"/>
        <end position="50"/>
    </location>
</feature>
<keyword evidence="3" id="KW-1185">Reference proteome</keyword>
<reference evidence="2" key="1">
    <citation type="submission" date="2022-07" db="EMBL/GenBank/DDBJ databases">
        <title>Genome Sequence of Physisporinus lineatus.</title>
        <authorList>
            <person name="Buettner E."/>
        </authorList>
    </citation>
    <scope>NUCLEOTIDE SEQUENCE</scope>
    <source>
        <strain evidence="2">VT162</strain>
    </source>
</reference>
<dbReference type="AlphaFoldDB" id="A0AAD5UUF4"/>
<feature type="compositionally biased region" description="Basic and acidic residues" evidence="1">
    <location>
        <begin position="205"/>
        <end position="234"/>
    </location>
</feature>
<evidence type="ECO:0000313" key="2">
    <source>
        <dbReference type="EMBL" id="KAJ3477993.1"/>
    </source>
</evidence>
<feature type="compositionally biased region" description="Basic and acidic residues" evidence="1">
    <location>
        <begin position="81"/>
        <end position="90"/>
    </location>
</feature>